<dbReference type="STRING" id="1334022.SAMN04487907_10140"/>
<evidence type="ECO:0000256" key="5">
    <source>
        <dbReference type="ARBA" id="ARBA00023136"/>
    </source>
</evidence>
<keyword evidence="2" id="KW-1003">Cell membrane</keyword>
<feature type="transmembrane region" description="Helical" evidence="6">
    <location>
        <begin position="248"/>
        <end position="275"/>
    </location>
</feature>
<feature type="transmembrane region" description="Helical" evidence="6">
    <location>
        <begin position="382"/>
        <end position="405"/>
    </location>
</feature>
<evidence type="ECO:0000256" key="2">
    <source>
        <dbReference type="ARBA" id="ARBA00022475"/>
    </source>
</evidence>
<keyword evidence="10" id="KW-1185">Reference proteome</keyword>
<organism evidence="9 10">
    <name type="scientific">Zunongwangia mangrovi</name>
    <dbReference type="NCBI Taxonomy" id="1334022"/>
    <lineage>
        <taxon>Bacteria</taxon>
        <taxon>Pseudomonadati</taxon>
        <taxon>Bacteroidota</taxon>
        <taxon>Flavobacteriia</taxon>
        <taxon>Flavobacteriales</taxon>
        <taxon>Flavobacteriaceae</taxon>
        <taxon>Zunongwangia</taxon>
    </lineage>
</organism>
<gene>
    <name evidence="9" type="ORF">SAMN04487907_10140</name>
</gene>
<feature type="transmembrane region" description="Helical" evidence="6">
    <location>
        <begin position="57"/>
        <end position="76"/>
    </location>
</feature>
<comment type="subcellular location">
    <subcellularLocation>
        <location evidence="1">Cell membrane</location>
        <topology evidence="1">Multi-pass membrane protein</topology>
    </subcellularLocation>
</comment>
<feature type="transmembrane region" description="Helical" evidence="6">
    <location>
        <begin position="31"/>
        <end position="50"/>
    </location>
</feature>
<feature type="transmembrane region" description="Helical" evidence="6">
    <location>
        <begin position="336"/>
        <end position="362"/>
    </location>
</feature>
<keyword evidence="4 6" id="KW-1133">Transmembrane helix</keyword>
<feature type="domain" description="DUF4131" evidence="8">
    <location>
        <begin position="26"/>
        <end position="193"/>
    </location>
</feature>
<evidence type="ECO:0000313" key="9">
    <source>
        <dbReference type="EMBL" id="SFB68472.1"/>
    </source>
</evidence>
<accession>A0A1I1D284</accession>
<keyword evidence="5 6" id="KW-0472">Membrane</keyword>
<proteinExistence type="predicted"/>
<dbReference type="Pfam" id="PF13567">
    <property type="entry name" value="DUF4131"/>
    <property type="match status" value="1"/>
</dbReference>
<evidence type="ECO:0000259" key="7">
    <source>
        <dbReference type="Pfam" id="PF03772"/>
    </source>
</evidence>
<dbReference type="InterPro" id="IPR052159">
    <property type="entry name" value="Competence_DNA_uptake"/>
</dbReference>
<feature type="transmembrane region" description="Helical" evidence="6">
    <location>
        <begin position="411"/>
        <end position="438"/>
    </location>
</feature>
<dbReference type="Proteomes" id="UP000199438">
    <property type="component" value="Unassembled WGS sequence"/>
</dbReference>
<name>A0A1I1D284_9FLAO</name>
<dbReference type="PANTHER" id="PTHR30619:SF1">
    <property type="entry name" value="RECOMBINATION PROTEIN 2"/>
    <property type="match status" value="1"/>
</dbReference>
<dbReference type="InterPro" id="IPR025405">
    <property type="entry name" value="DUF4131"/>
</dbReference>
<feature type="transmembrane region" description="Helical" evidence="6">
    <location>
        <begin position="287"/>
        <end position="316"/>
    </location>
</feature>
<evidence type="ECO:0000259" key="8">
    <source>
        <dbReference type="Pfam" id="PF13567"/>
    </source>
</evidence>
<evidence type="ECO:0000256" key="3">
    <source>
        <dbReference type="ARBA" id="ARBA00022692"/>
    </source>
</evidence>
<feature type="transmembrane region" description="Helical" evidence="6">
    <location>
        <begin position="477"/>
        <end position="496"/>
    </location>
</feature>
<dbReference type="NCBIfam" id="TIGR00360">
    <property type="entry name" value="ComEC_N-term"/>
    <property type="match status" value="1"/>
</dbReference>
<dbReference type="AlphaFoldDB" id="A0A1I1D284"/>
<evidence type="ECO:0000256" key="6">
    <source>
        <dbReference type="SAM" id="Phobius"/>
    </source>
</evidence>
<evidence type="ECO:0000256" key="4">
    <source>
        <dbReference type="ARBA" id="ARBA00022989"/>
    </source>
</evidence>
<keyword evidence="3 6" id="KW-0812">Transmembrane</keyword>
<evidence type="ECO:0000256" key="1">
    <source>
        <dbReference type="ARBA" id="ARBA00004651"/>
    </source>
</evidence>
<dbReference type="PANTHER" id="PTHR30619">
    <property type="entry name" value="DNA INTERNALIZATION/COMPETENCE PROTEIN COMEC/REC2"/>
    <property type="match status" value="1"/>
</dbReference>
<dbReference type="GO" id="GO:0005886">
    <property type="term" value="C:plasma membrane"/>
    <property type="evidence" value="ECO:0007669"/>
    <property type="project" value="UniProtKB-SubCell"/>
</dbReference>
<dbReference type="RefSeq" id="WP_092539396.1">
    <property type="nucleotide sequence ID" value="NZ_FOKV01000001.1"/>
</dbReference>
<dbReference type="OrthoDB" id="9761531at2"/>
<feature type="transmembrane region" description="Helical" evidence="6">
    <location>
        <begin position="503"/>
        <end position="520"/>
    </location>
</feature>
<feature type="domain" description="ComEC/Rec2-related protein" evidence="7">
    <location>
        <begin position="232"/>
        <end position="498"/>
    </location>
</feature>
<evidence type="ECO:0000313" key="10">
    <source>
        <dbReference type="Proteomes" id="UP000199438"/>
    </source>
</evidence>
<dbReference type="InterPro" id="IPR004477">
    <property type="entry name" value="ComEC_N"/>
</dbReference>
<protein>
    <submittedName>
        <fullName evidence="9">Competence protein ComEC</fullName>
    </submittedName>
</protein>
<dbReference type="Pfam" id="PF03772">
    <property type="entry name" value="Competence"/>
    <property type="match status" value="1"/>
</dbReference>
<sequence length="669" mass="76388">MGYINIKILQFSIAFLCGILAAHFFEIPLKILIIPAGISIAFFLFFFFKAKSQLYQLPYFGICCFLVLFFFGSISYQLKFPENKPFYFSKFINSEEDLLKLKLTEELKPNFQKRFIAEAVQVIQGQDSMKSQPVFGKILIGLPLTSRLKVGQEIIVPANVSEINPPLNPHQFNYQEYMKFQGIFHQIQLSKDQILIDQKAKPSLLSKIRYSLLETLQNSGFKRDELAVIQALILGERTAISNELYQNYAAAGAIHILAVSGLHVGIVLLLINFILKPLQQSKILKFTLTLIGIWSFALLTGLSASVVRASFMFSFVALGLQINRKVNLLNTLFSAFYVLILINPFYVFQVGFQLSFAAVFSIALFQPKFSKLWHPKYKIVRFFYSIITVSICAQIGVLPLSLFYFHQFPGLFLLTNIVILPGLGILLISGILILVLGIFDLLPEVLVHFYSILVENLNHFIAWVASHERFIINDIHLSHFSVLLLFGIIISSFFLLQQKKKKQVLLTLVNIILFQISLFFDQYQHSSEEIFILNKSGSSIIAEKKADLLNLYGNAQKDSSWSYIDDFKIAEKISNIEFKELQNFYELKQKRIMVIDSTALFNFPEFNPDILLLSNSPKVNLNRVIEVLKPGIIIADASNYPSFIELWEQTCLNKKVPFYQTGKKGAFNY</sequence>
<dbReference type="EMBL" id="FOKV01000001">
    <property type="protein sequence ID" value="SFB68472.1"/>
    <property type="molecule type" value="Genomic_DNA"/>
</dbReference>
<feature type="transmembrane region" description="Helical" evidence="6">
    <location>
        <begin position="445"/>
        <end position="465"/>
    </location>
</feature>
<feature type="transmembrane region" description="Helical" evidence="6">
    <location>
        <begin position="7"/>
        <end position="25"/>
    </location>
</feature>
<reference evidence="10" key="1">
    <citation type="submission" date="2016-10" db="EMBL/GenBank/DDBJ databases">
        <authorList>
            <person name="Varghese N."/>
            <person name="Submissions S."/>
        </authorList>
    </citation>
    <scope>NUCLEOTIDE SEQUENCE [LARGE SCALE GENOMIC DNA]</scope>
    <source>
        <strain evidence="10">DSM 24499</strain>
    </source>
</reference>